<dbReference type="SUPFAM" id="SSF52540">
    <property type="entry name" value="P-loop containing nucleoside triphosphate hydrolases"/>
    <property type="match status" value="1"/>
</dbReference>
<evidence type="ECO:0000256" key="5">
    <source>
        <dbReference type="ARBA" id="ARBA00022763"/>
    </source>
</evidence>
<evidence type="ECO:0000256" key="4">
    <source>
        <dbReference type="ARBA" id="ARBA00022741"/>
    </source>
</evidence>
<keyword evidence="14" id="KW-1185">Reference proteome</keyword>
<evidence type="ECO:0000256" key="10">
    <source>
        <dbReference type="SAM" id="Coils"/>
    </source>
</evidence>
<dbReference type="Proteomes" id="UP001470288">
    <property type="component" value="Unassembled WGS sequence"/>
</dbReference>
<evidence type="ECO:0000259" key="12">
    <source>
        <dbReference type="Pfam" id="PF02463"/>
    </source>
</evidence>
<feature type="coiled-coil region" evidence="10">
    <location>
        <begin position="188"/>
        <end position="222"/>
    </location>
</feature>
<evidence type="ECO:0000313" key="13">
    <source>
        <dbReference type="EMBL" id="MEQ2577944.1"/>
    </source>
</evidence>
<keyword evidence="10" id="KW-0175">Coiled coil</keyword>
<proteinExistence type="inferred from homology"/>
<dbReference type="PANTHER" id="PTHR11059:SF0">
    <property type="entry name" value="DNA REPAIR PROTEIN RECN"/>
    <property type="match status" value="1"/>
</dbReference>
<evidence type="ECO:0000256" key="6">
    <source>
        <dbReference type="ARBA" id="ARBA00022840"/>
    </source>
</evidence>
<dbReference type="CDD" id="cd03241">
    <property type="entry name" value="ABC_RecN"/>
    <property type="match status" value="2"/>
</dbReference>
<keyword evidence="4" id="KW-0547">Nucleotide-binding</keyword>
<name>A0ABV1HYE1_9FIRM</name>
<comment type="caution">
    <text evidence="13">The sequence shown here is derived from an EMBL/GenBank/DDBJ whole genome shotgun (WGS) entry which is preliminary data.</text>
</comment>
<dbReference type="InterPro" id="IPR004604">
    <property type="entry name" value="DNA_recomb/repair_RecN"/>
</dbReference>
<dbReference type="Gene3D" id="3.40.50.300">
    <property type="entry name" value="P-loop containing nucleotide triphosphate hydrolases"/>
    <property type="match status" value="2"/>
</dbReference>
<evidence type="ECO:0000256" key="3">
    <source>
        <dbReference type="ARBA" id="ARBA00021315"/>
    </source>
</evidence>
<dbReference type="InterPro" id="IPR027417">
    <property type="entry name" value="P-loop_NTPase"/>
</dbReference>
<evidence type="ECO:0000256" key="7">
    <source>
        <dbReference type="ARBA" id="ARBA00023204"/>
    </source>
</evidence>
<comment type="function">
    <text evidence="1 9">May be involved in recombinational repair of damaged DNA.</text>
</comment>
<evidence type="ECO:0000256" key="8">
    <source>
        <dbReference type="ARBA" id="ARBA00033408"/>
    </source>
</evidence>
<evidence type="ECO:0000256" key="1">
    <source>
        <dbReference type="ARBA" id="ARBA00003618"/>
    </source>
</evidence>
<dbReference type="RefSeq" id="WP_349143843.1">
    <property type="nucleotide sequence ID" value="NZ_JBBMFC010000005.1"/>
</dbReference>
<evidence type="ECO:0000256" key="2">
    <source>
        <dbReference type="ARBA" id="ARBA00009441"/>
    </source>
</evidence>
<keyword evidence="6" id="KW-0067">ATP-binding</keyword>
<keyword evidence="5 9" id="KW-0227">DNA damage</keyword>
<evidence type="ECO:0000256" key="9">
    <source>
        <dbReference type="PIRNR" id="PIRNR003128"/>
    </source>
</evidence>
<dbReference type="NCBIfam" id="TIGR00634">
    <property type="entry name" value="recN"/>
    <property type="match status" value="1"/>
</dbReference>
<dbReference type="PIRSF" id="PIRSF003128">
    <property type="entry name" value="RecN"/>
    <property type="match status" value="1"/>
</dbReference>
<feature type="compositionally biased region" description="Basic and acidic residues" evidence="11">
    <location>
        <begin position="10"/>
        <end position="30"/>
    </location>
</feature>
<feature type="coiled-coil region" evidence="10">
    <location>
        <begin position="291"/>
        <end position="374"/>
    </location>
</feature>
<protein>
    <recommendedName>
        <fullName evidence="3 9">DNA repair protein RecN</fullName>
    </recommendedName>
    <alternativeName>
        <fullName evidence="8 9">Recombination protein N</fullName>
    </alternativeName>
</protein>
<organism evidence="13 14">
    <name type="scientific">Hominiventricola aquisgranensis</name>
    <dbReference type="NCBI Taxonomy" id="3133164"/>
    <lineage>
        <taxon>Bacteria</taxon>
        <taxon>Bacillati</taxon>
        <taxon>Bacillota</taxon>
        <taxon>Clostridia</taxon>
        <taxon>Lachnospirales</taxon>
        <taxon>Lachnospiraceae</taxon>
        <taxon>Hominiventricola</taxon>
    </lineage>
</organism>
<reference evidence="13 14" key="1">
    <citation type="submission" date="2024-03" db="EMBL/GenBank/DDBJ databases">
        <title>Human intestinal bacterial collection.</title>
        <authorList>
            <person name="Pauvert C."/>
            <person name="Hitch T.C.A."/>
            <person name="Clavel T."/>
        </authorList>
    </citation>
    <scope>NUCLEOTIDE SEQUENCE [LARGE SCALE GENOMIC DNA]</scope>
    <source>
        <strain evidence="13 14">CLA-AA-H78B</strain>
    </source>
</reference>
<feature type="region of interest" description="Disordered" evidence="11">
    <location>
        <begin position="1"/>
        <end position="30"/>
    </location>
</feature>
<feature type="domain" description="RecF/RecN/SMC N-terminal" evidence="12">
    <location>
        <begin position="41"/>
        <end position="541"/>
    </location>
</feature>
<gene>
    <name evidence="13" type="primary">recN</name>
    <name evidence="13" type="ORF">WMO62_03680</name>
</gene>
<accession>A0ABV1HYE1</accession>
<dbReference type="PANTHER" id="PTHR11059">
    <property type="entry name" value="DNA REPAIR PROTEIN RECN"/>
    <property type="match status" value="1"/>
</dbReference>
<dbReference type="InterPro" id="IPR003395">
    <property type="entry name" value="RecF/RecN/SMC_N"/>
</dbReference>
<dbReference type="EMBL" id="JBBMFC010000005">
    <property type="protein sequence ID" value="MEQ2577944.1"/>
    <property type="molecule type" value="Genomic_DNA"/>
</dbReference>
<keyword evidence="7 9" id="KW-0234">DNA repair</keyword>
<evidence type="ECO:0000313" key="14">
    <source>
        <dbReference type="Proteomes" id="UP001470288"/>
    </source>
</evidence>
<dbReference type="Pfam" id="PF02463">
    <property type="entry name" value="SMC_N"/>
    <property type="match status" value="1"/>
</dbReference>
<comment type="similarity">
    <text evidence="2 9">Belongs to the RecN family.</text>
</comment>
<sequence length="595" mass="67096">MHRRRRHHHVCDPDDGRCPDRDGGAGEDRKEVEKPMLLHLHVKNLALIREAEIDFSEGLNILTGETGAGKSILIGSMTMALGGKVPREMVREDADYALSELVFTADRPEIRHKLEELGIPAEDEQVILSRKISKGRSICRLNGETVSTSVLKDVASCLIDIHGQHEHQSLLNKRKHLEILDEYAAEALADVKKALRKQYDIVKKLRRELEEASMDENDRMREQSLLEFEVQEIEEANLKVGEDEELEERFRKMSNSRRIVEALGIVQQLCMDGEPSATELIGRSCRELSGVERYGKEMESLSSQLQELDAMLSDFGRELESCMEDLEFSEQEYQETEERLNQINHLKAKYGQTIEEIQAAAQERNERLDLLMNLGEHKEKLERELIKAGEVQMSLCDQAHEIREHAAGRLAELMKAQLAELNFLDVEFEIAVQRMEEPGADGADDVEFLISTNPGESLKPLGRIASGGELSRVMLAIKTVLADQDAIETVIFDEIDTGISGRTAQKVSEKLALIGRSRQVICITHLAQLASMADSHYCIEKRAVDGSTQTGIRLLDEQESVEELARILGGAQITDAVIDNAREMKKLAQKFKERR</sequence>
<evidence type="ECO:0000256" key="11">
    <source>
        <dbReference type="SAM" id="MobiDB-lite"/>
    </source>
</evidence>